<gene>
    <name evidence="5" type="primary">btr_5</name>
    <name evidence="5" type="ORF">HDIA_P0058</name>
</gene>
<dbReference type="GO" id="GO:0003700">
    <property type="term" value="F:DNA-binding transcription factor activity"/>
    <property type="evidence" value="ECO:0007669"/>
    <property type="project" value="InterPro"/>
</dbReference>
<dbReference type="EMBL" id="LT960615">
    <property type="protein sequence ID" value="SON58467.1"/>
    <property type="molecule type" value="Genomic_DNA"/>
</dbReference>
<sequence length="303" mass="34372">MNAELTPERQQMQSPQFERIACGASESFVWRVDDYPWQFSTWNCHPEFEIHLIRHSSGIAMVGDYIGNFGPGDLTIIGSWLPHDWISFRQPGSNLPGRDLVIQFDPHRILNSAVIFPELAHLSDLFDRALNGIRFTGKSAQQFAEQLERLGDSKGADRVGRFFSILEAMSDETSYEILSKARQTSLNKNDNDIIQRVIEHLKQNISEETSLAELAAVAKMTETSFSRFFGRHVGITYSEFKTRLRIGRACSLLRSSNETVANIALDCGYNNLANFNRRFLSIQGCTPREYRKKAEDPTNGGEK</sequence>
<dbReference type="InterPro" id="IPR011051">
    <property type="entry name" value="RmlC_Cupin_sf"/>
</dbReference>
<keyword evidence="1" id="KW-0805">Transcription regulation</keyword>
<dbReference type="Proteomes" id="UP000223606">
    <property type="component" value="Plasmid HDIAp1"/>
</dbReference>
<dbReference type="PROSITE" id="PS01124">
    <property type="entry name" value="HTH_ARAC_FAMILY_2"/>
    <property type="match status" value="1"/>
</dbReference>
<evidence type="ECO:0000259" key="4">
    <source>
        <dbReference type="PROSITE" id="PS01124"/>
    </source>
</evidence>
<evidence type="ECO:0000313" key="5">
    <source>
        <dbReference type="EMBL" id="SON58467.1"/>
    </source>
</evidence>
<dbReference type="KEGG" id="hdi:HDIA_P0058"/>
<geneLocation type="plasmid" evidence="6">
    <name>hdiap1</name>
</geneLocation>
<dbReference type="InterPro" id="IPR018062">
    <property type="entry name" value="HTH_AraC-typ_CS"/>
</dbReference>
<dbReference type="InterPro" id="IPR009057">
    <property type="entry name" value="Homeodomain-like_sf"/>
</dbReference>
<keyword evidence="2" id="KW-0238">DNA-binding</keyword>
<dbReference type="RefSeq" id="WP_099559186.1">
    <property type="nucleotide sequence ID" value="NZ_LT960615.1"/>
</dbReference>
<reference evidence="6" key="1">
    <citation type="submission" date="2017-09" db="EMBL/GenBank/DDBJ databases">
        <title>Genome sequence of Nannocystis excedens DSM 71.</title>
        <authorList>
            <person name="Blom J."/>
        </authorList>
    </citation>
    <scope>NUCLEOTIDE SEQUENCE [LARGE SCALE GENOMIC DNA]</scope>
    <source>
        <strain evidence="6">type strain: E19</strain>
        <plasmid evidence="6">hdiap1</plasmid>
    </source>
</reference>
<dbReference type="OrthoDB" id="9816011at2"/>
<accession>A0A2C9DDU2</accession>
<dbReference type="SUPFAM" id="SSF46689">
    <property type="entry name" value="Homeodomain-like"/>
    <property type="match status" value="2"/>
</dbReference>
<dbReference type="PROSITE" id="PS00041">
    <property type="entry name" value="HTH_ARAC_FAMILY_1"/>
    <property type="match status" value="1"/>
</dbReference>
<dbReference type="Pfam" id="PF12833">
    <property type="entry name" value="HTH_18"/>
    <property type="match status" value="1"/>
</dbReference>
<dbReference type="InterPro" id="IPR018060">
    <property type="entry name" value="HTH_AraC"/>
</dbReference>
<dbReference type="GO" id="GO:0043565">
    <property type="term" value="F:sequence-specific DNA binding"/>
    <property type="evidence" value="ECO:0007669"/>
    <property type="project" value="InterPro"/>
</dbReference>
<organism evidence="5 6">
    <name type="scientific">Hartmannibacter diazotrophicus</name>
    <dbReference type="NCBI Taxonomy" id="1482074"/>
    <lineage>
        <taxon>Bacteria</taxon>
        <taxon>Pseudomonadati</taxon>
        <taxon>Pseudomonadota</taxon>
        <taxon>Alphaproteobacteria</taxon>
        <taxon>Hyphomicrobiales</taxon>
        <taxon>Pleomorphomonadaceae</taxon>
        <taxon>Hartmannibacter</taxon>
    </lineage>
</organism>
<name>A0A2C9DDU2_9HYPH</name>
<keyword evidence="3" id="KW-0804">Transcription</keyword>
<proteinExistence type="predicted"/>
<evidence type="ECO:0000256" key="1">
    <source>
        <dbReference type="ARBA" id="ARBA00023015"/>
    </source>
</evidence>
<feature type="domain" description="HTH araC/xylS-type" evidence="4">
    <location>
        <begin position="195"/>
        <end position="293"/>
    </location>
</feature>
<dbReference type="PANTHER" id="PTHR43280:SF27">
    <property type="entry name" value="TRANSCRIPTIONAL REGULATOR MTLR"/>
    <property type="match status" value="1"/>
</dbReference>
<evidence type="ECO:0000256" key="2">
    <source>
        <dbReference type="ARBA" id="ARBA00023125"/>
    </source>
</evidence>
<evidence type="ECO:0000313" key="6">
    <source>
        <dbReference type="Proteomes" id="UP000223606"/>
    </source>
</evidence>
<protein>
    <submittedName>
        <fullName evidence="5">Bacillibactin transport regulator</fullName>
    </submittedName>
</protein>
<evidence type="ECO:0000256" key="3">
    <source>
        <dbReference type="ARBA" id="ARBA00023163"/>
    </source>
</evidence>
<dbReference type="SUPFAM" id="SSF51182">
    <property type="entry name" value="RmlC-like cupins"/>
    <property type="match status" value="1"/>
</dbReference>
<dbReference type="AlphaFoldDB" id="A0A2C9DDU2"/>
<keyword evidence="6" id="KW-1185">Reference proteome</keyword>
<dbReference type="PANTHER" id="PTHR43280">
    <property type="entry name" value="ARAC-FAMILY TRANSCRIPTIONAL REGULATOR"/>
    <property type="match status" value="1"/>
</dbReference>
<dbReference type="Gene3D" id="1.10.10.60">
    <property type="entry name" value="Homeodomain-like"/>
    <property type="match status" value="2"/>
</dbReference>
<dbReference type="SMART" id="SM00342">
    <property type="entry name" value="HTH_ARAC"/>
    <property type="match status" value="1"/>
</dbReference>
<keyword evidence="5" id="KW-0614">Plasmid</keyword>
<dbReference type="CDD" id="cd06976">
    <property type="entry name" value="cupin_MtlR-like_N"/>
    <property type="match status" value="1"/>
</dbReference>